<dbReference type="Proteomes" id="UP000316096">
    <property type="component" value="Unassembled WGS sequence"/>
</dbReference>
<feature type="transmembrane region" description="Helical" evidence="5">
    <location>
        <begin position="412"/>
        <end position="429"/>
    </location>
</feature>
<keyword evidence="4 5" id="KW-0472">Membrane</keyword>
<dbReference type="EMBL" id="VFOZ01000001">
    <property type="protein sequence ID" value="TQM00786.1"/>
    <property type="molecule type" value="Genomic_DNA"/>
</dbReference>
<feature type="transmembrane region" description="Helical" evidence="5">
    <location>
        <begin position="346"/>
        <end position="367"/>
    </location>
</feature>
<dbReference type="PANTHER" id="PTHR42770:SF16">
    <property type="entry name" value="AMINO ACID PERMEASE"/>
    <property type="match status" value="1"/>
</dbReference>
<evidence type="ECO:0000256" key="5">
    <source>
        <dbReference type="SAM" id="Phobius"/>
    </source>
</evidence>
<feature type="transmembrane region" description="Helical" evidence="5">
    <location>
        <begin position="163"/>
        <end position="184"/>
    </location>
</feature>
<feature type="transmembrane region" description="Helical" evidence="5">
    <location>
        <begin position="95"/>
        <end position="116"/>
    </location>
</feature>
<keyword evidence="3 5" id="KW-1133">Transmembrane helix</keyword>
<dbReference type="AlphaFoldDB" id="A0A543CUK7"/>
<feature type="transmembrane region" description="Helical" evidence="5">
    <location>
        <begin position="373"/>
        <end position="400"/>
    </location>
</feature>
<comment type="subcellular location">
    <subcellularLocation>
        <location evidence="1">Membrane</location>
        <topology evidence="1">Multi-pass membrane protein</topology>
    </subcellularLocation>
</comment>
<gene>
    <name evidence="7" type="ORF">FB559_6509</name>
</gene>
<dbReference type="Gene3D" id="1.20.1740.10">
    <property type="entry name" value="Amino acid/polyamine transporter I"/>
    <property type="match status" value="1"/>
</dbReference>
<dbReference type="PIRSF" id="PIRSF006060">
    <property type="entry name" value="AA_transporter"/>
    <property type="match status" value="1"/>
</dbReference>
<feature type="transmembrane region" description="Helical" evidence="5">
    <location>
        <begin position="291"/>
        <end position="310"/>
    </location>
</feature>
<keyword evidence="2 5" id="KW-0812">Transmembrane</keyword>
<feature type="transmembrane region" description="Helical" evidence="5">
    <location>
        <begin position="243"/>
        <end position="263"/>
    </location>
</feature>
<dbReference type="GO" id="GO:0055085">
    <property type="term" value="P:transmembrane transport"/>
    <property type="evidence" value="ECO:0007669"/>
    <property type="project" value="InterPro"/>
</dbReference>
<sequence>MAVNGTAAAGHGLRRDAVGLREVLFQSMTDMAPGAAIAASIPAGVAFAGGALPLAVLFALVASLFTAWSVSQLAGEIPAAGSLATYVARGIHPAAGFLVAWAYVMVGWLVAPLVLLQLGFTTAATLNTEFGWPADLWWPWSVLGILIVSAVGFFGVRASARMGTILGIFEIAVFAIMAVLLVIHAGEHNTLSVFTTKYTPDGQYHGLSGVIAGSVFTTLAFLGFESAAPLAEEARNPRRTVQLAVLLSTLIIGALYVFTTYAIDVAFGPAGFSRFTTGTGSASWQGVARDLYGLFWVLVFFAIINSTLANSNAGVNVASRTSFAMGRIHAFPPQFARVGERHRSPVIAIATGSVISLAVMLGLGFGYDPTTAFGMIGTALVILLVAIYLVVNVACIGYFARRGRGFNPISHLLVPLIGIAAFLPAWLAGAGIKTPGLSFITPLTSPLSYMGPAAAIWMILGVLYLGYLYLRHPQRVVDVGLVHLDAEPVDGPADAKRS</sequence>
<comment type="caution">
    <text evidence="7">The sequence shown here is derived from an EMBL/GenBank/DDBJ whole genome shotgun (WGS) entry which is preliminary data.</text>
</comment>
<evidence type="ECO:0000259" key="6">
    <source>
        <dbReference type="Pfam" id="PF00324"/>
    </source>
</evidence>
<evidence type="ECO:0000256" key="3">
    <source>
        <dbReference type="ARBA" id="ARBA00022989"/>
    </source>
</evidence>
<feature type="transmembrane region" description="Helical" evidence="5">
    <location>
        <begin position="204"/>
        <end position="222"/>
    </location>
</feature>
<dbReference type="PANTHER" id="PTHR42770">
    <property type="entry name" value="AMINO ACID TRANSPORTER-RELATED"/>
    <property type="match status" value="1"/>
</dbReference>
<accession>A0A543CUK7</accession>
<protein>
    <submittedName>
        <fullName evidence="7">Amino acid transporter</fullName>
    </submittedName>
</protein>
<evidence type="ECO:0000313" key="8">
    <source>
        <dbReference type="Proteomes" id="UP000316096"/>
    </source>
</evidence>
<dbReference type="RefSeq" id="WP_221640275.1">
    <property type="nucleotide sequence ID" value="NZ_VFOZ01000001.1"/>
</dbReference>
<name>A0A543CUK7_9ACTN</name>
<dbReference type="GO" id="GO:0016020">
    <property type="term" value="C:membrane"/>
    <property type="evidence" value="ECO:0007669"/>
    <property type="project" value="UniProtKB-SubCell"/>
</dbReference>
<keyword evidence="8" id="KW-1185">Reference proteome</keyword>
<dbReference type="InterPro" id="IPR004841">
    <property type="entry name" value="AA-permease/SLC12A_dom"/>
</dbReference>
<dbReference type="InterPro" id="IPR050367">
    <property type="entry name" value="APC_superfamily"/>
</dbReference>
<feature type="transmembrane region" description="Helical" evidence="5">
    <location>
        <begin position="35"/>
        <end position="61"/>
    </location>
</feature>
<feature type="transmembrane region" description="Helical" evidence="5">
    <location>
        <begin position="136"/>
        <end position="156"/>
    </location>
</feature>
<organism evidence="7 8">
    <name type="scientific">Actinoallomurus bryophytorum</name>
    <dbReference type="NCBI Taxonomy" id="1490222"/>
    <lineage>
        <taxon>Bacteria</taxon>
        <taxon>Bacillati</taxon>
        <taxon>Actinomycetota</taxon>
        <taxon>Actinomycetes</taxon>
        <taxon>Streptosporangiales</taxon>
        <taxon>Thermomonosporaceae</taxon>
        <taxon>Actinoallomurus</taxon>
    </lineage>
</organism>
<reference evidence="7 8" key="1">
    <citation type="submission" date="2019-06" db="EMBL/GenBank/DDBJ databases">
        <title>Sequencing the genomes of 1000 actinobacteria strains.</title>
        <authorList>
            <person name="Klenk H.-P."/>
        </authorList>
    </citation>
    <scope>NUCLEOTIDE SEQUENCE [LARGE SCALE GENOMIC DNA]</scope>
    <source>
        <strain evidence="7 8">DSM 102200</strain>
    </source>
</reference>
<proteinExistence type="predicted"/>
<feature type="domain" description="Amino acid permease/ SLC12A" evidence="6">
    <location>
        <begin position="23"/>
        <end position="398"/>
    </location>
</feature>
<evidence type="ECO:0000313" key="7">
    <source>
        <dbReference type="EMBL" id="TQM00786.1"/>
    </source>
</evidence>
<evidence type="ECO:0000256" key="4">
    <source>
        <dbReference type="ARBA" id="ARBA00023136"/>
    </source>
</evidence>
<feature type="transmembrane region" description="Helical" evidence="5">
    <location>
        <begin position="449"/>
        <end position="470"/>
    </location>
</feature>
<dbReference type="Pfam" id="PF00324">
    <property type="entry name" value="AA_permease"/>
    <property type="match status" value="1"/>
</dbReference>
<evidence type="ECO:0000256" key="2">
    <source>
        <dbReference type="ARBA" id="ARBA00022692"/>
    </source>
</evidence>
<evidence type="ECO:0000256" key="1">
    <source>
        <dbReference type="ARBA" id="ARBA00004141"/>
    </source>
</evidence>